<keyword evidence="4" id="KW-0378">Hydrolase</keyword>
<evidence type="ECO:0000259" key="8">
    <source>
        <dbReference type="Pfam" id="PF17768"/>
    </source>
</evidence>
<dbReference type="PANTHER" id="PTHR30255:SF2">
    <property type="entry name" value="SINGLE-STRANDED-DNA-SPECIFIC EXONUCLEASE RECJ"/>
    <property type="match status" value="1"/>
</dbReference>
<dbReference type="InterPro" id="IPR038763">
    <property type="entry name" value="DHH_sf"/>
</dbReference>
<gene>
    <name evidence="9" type="primary">recJ</name>
    <name evidence="9" type="ORF">CUN49_12510</name>
</gene>
<evidence type="ECO:0000313" key="9">
    <source>
        <dbReference type="EMBL" id="PJF35057.1"/>
    </source>
</evidence>
<evidence type="ECO:0000256" key="5">
    <source>
        <dbReference type="ARBA" id="ARBA00022839"/>
    </source>
</evidence>
<dbReference type="InterPro" id="IPR004610">
    <property type="entry name" value="RecJ"/>
</dbReference>
<dbReference type="InterPro" id="IPR041122">
    <property type="entry name" value="RecJ_OB"/>
</dbReference>
<dbReference type="InterPro" id="IPR003156">
    <property type="entry name" value="DHHA1_dom"/>
</dbReference>
<dbReference type="Pfam" id="PF02272">
    <property type="entry name" value="DHHA1"/>
    <property type="match status" value="1"/>
</dbReference>
<dbReference type="InterPro" id="IPR001667">
    <property type="entry name" value="DDH_dom"/>
</dbReference>
<dbReference type="InterPro" id="IPR051673">
    <property type="entry name" value="SSDNA_exonuclease_RecJ"/>
</dbReference>
<accession>A0A2M8PBX6</accession>
<comment type="similarity">
    <text evidence="1">Belongs to the RecJ family.</text>
</comment>
<sequence length="779" mass="84977">MTYPAAERAWHLPEAELPIAPDILAACDFDELIATILLRRGFNQPSAIRAFLDPSFYTPAPPESLPDLTRASELLAQTVRRKGKILIWGDFDVDGQTATALLVDALQRLGAHAVYYVPQRATESHGIKVERLQALVAQHQPDLLLTCDTGVSEHSAVETAQALGLPVIITDHHELGESLPRAQAVVNPKRLPLGHPLRTLPGVGVAFKLVQHLFAIFGQTRHLGALLDLVALGIVCDVAEQVGDTRHLLQLGMDHLRLTERIGLQELLRVAKLPPETLTAERLGFTLGPRLNAVGRLGDAMLAVELLTTRDRPRAALIAGSLERLNVERRLLSRQVEEAARAMLEADRSLLQEAALVLHQPEWHVGVLGGVAGNLAERYARPVVLLGGNGAIVSGSARTFGDLDIYAALAQAADLLHTFGGHRGAAGLSLAVQHVPALRKRLSNALLKQRPEALQVPPLHIDMLCSLATLDTDFAKRLQRLGPFGEGNPPVVLATSNLHVSHAATFGRDNEHLRIVAEDDDGRTLPLIVWRGADLAVPEGRFDAAYTLSLDACGQLEAALVGLQRHAPIVVESESALQVHDWRRDSDPFARLEALRAELPEAQVWAEAYNRLDFPHFQRRAQLSACKTLIIFTAPPDLETLRAALSITAPQSVHVIGAPPPLVRFEDLLRQLTLALKNALTHFKGTVGLAELCGAVAASPEFVRRALDFLAAEGRISYQEDSQQRIQLAHPEAAAACRAESEAHLKRMRAAYEEMEAFRRYFSLMPLKLLLKPSSESAP</sequence>
<dbReference type="NCBIfam" id="TIGR00644">
    <property type="entry name" value="recJ"/>
    <property type="match status" value="1"/>
</dbReference>
<dbReference type="Gene3D" id="3.10.310.30">
    <property type="match status" value="1"/>
</dbReference>
<feature type="domain" description="RecJ OB" evidence="8">
    <location>
        <begin position="461"/>
        <end position="551"/>
    </location>
</feature>
<comment type="caution">
    <text evidence="9">The sequence shown here is derived from an EMBL/GenBank/DDBJ whole genome shotgun (WGS) entry which is preliminary data.</text>
</comment>
<organism evidence="9 10">
    <name type="scientific">Candidatus Thermofonsia Clade 1 bacterium</name>
    <dbReference type="NCBI Taxonomy" id="2364210"/>
    <lineage>
        <taxon>Bacteria</taxon>
        <taxon>Bacillati</taxon>
        <taxon>Chloroflexota</taxon>
        <taxon>Candidatus Thermofontia</taxon>
        <taxon>Candidatus Thermofonsia Clade 1</taxon>
    </lineage>
</organism>
<keyword evidence="3" id="KW-0540">Nuclease</keyword>
<name>A0A2M8PBX6_9CHLR</name>
<feature type="domain" description="DHHA1" evidence="7">
    <location>
        <begin position="356"/>
        <end position="445"/>
    </location>
</feature>
<evidence type="ECO:0000256" key="2">
    <source>
        <dbReference type="ARBA" id="ARBA00019841"/>
    </source>
</evidence>
<dbReference type="Pfam" id="PF17768">
    <property type="entry name" value="RecJ_OB"/>
    <property type="match status" value="1"/>
</dbReference>
<dbReference type="GO" id="GO:0008409">
    <property type="term" value="F:5'-3' exonuclease activity"/>
    <property type="evidence" value="ECO:0007669"/>
    <property type="project" value="InterPro"/>
</dbReference>
<dbReference type="GO" id="GO:0006281">
    <property type="term" value="P:DNA repair"/>
    <property type="evidence" value="ECO:0007669"/>
    <property type="project" value="InterPro"/>
</dbReference>
<reference evidence="9 10" key="1">
    <citation type="submission" date="2017-11" db="EMBL/GenBank/DDBJ databases">
        <title>Evolution of Phototrophy in the Chloroflexi Phylum Driven by Horizontal Gene Transfer.</title>
        <authorList>
            <person name="Ward L.M."/>
            <person name="Hemp J."/>
            <person name="Shih P.M."/>
            <person name="Mcglynn S.E."/>
            <person name="Fischer W."/>
        </authorList>
    </citation>
    <scope>NUCLEOTIDE SEQUENCE [LARGE SCALE GENOMIC DNA]</scope>
    <source>
        <strain evidence="9">JP3_13</strain>
    </source>
</reference>
<evidence type="ECO:0000313" key="10">
    <source>
        <dbReference type="Proteomes" id="UP000229681"/>
    </source>
</evidence>
<dbReference type="EMBL" id="PGTM01000216">
    <property type="protein sequence ID" value="PJF35057.1"/>
    <property type="molecule type" value="Genomic_DNA"/>
</dbReference>
<dbReference type="Pfam" id="PF01368">
    <property type="entry name" value="DHH"/>
    <property type="match status" value="1"/>
</dbReference>
<dbReference type="Gene3D" id="3.90.1640.30">
    <property type="match status" value="1"/>
</dbReference>
<dbReference type="AlphaFoldDB" id="A0A2M8PBX6"/>
<feature type="domain" description="DDH" evidence="6">
    <location>
        <begin position="84"/>
        <end position="234"/>
    </location>
</feature>
<evidence type="ECO:0000256" key="3">
    <source>
        <dbReference type="ARBA" id="ARBA00022722"/>
    </source>
</evidence>
<dbReference type="GO" id="GO:0006310">
    <property type="term" value="P:DNA recombination"/>
    <property type="evidence" value="ECO:0007669"/>
    <property type="project" value="InterPro"/>
</dbReference>
<dbReference type="Proteomes" id="UP000229681">
    <property type="component" value="Unassembled WGS sequence"/>
</dbReference>
<protein>
    <recommendedName>
        <fullName evidence="2">Single-stranded-DNA-specific exonuclease RecJ</fullName>
    </recommendedName>
</protein>
<proteinExistence type="inferred from homology"/>
<dbReference type="SUPFAM" id="SSF64182">
    <property type="entry name" value="DHH phosphoesterases"/>
    <property type="match status" value="1"/>
</dbReference>
<evidence type="ECO:0000259" key="6">
    <source>
        <dbReference type="Pfam" id="PF01368"/>
    </source>
</evidence>
<evidence type="ECO:0000256" key="4">
    <source>
        <dbReference type="ARBA" id="ARBA00022801"/>
    </source>
</evidence>
<evidence type="ECO:0000259" key="7">
    <source>
        <dbReference type="Pfam" id="PF02272"/>
    </source>
</evidence>
<dbReference type="GO" id="GO:0003676">
    <property type="term" value="F:nucleic acid binding"/>
    <property type="evidence" value="ECO:0007669"/>
    <property type="project" value="InterPro"/>
</dbReference>
<dbReference type="PANTHER" id="PTHR30255">
    <property type="entry name" value="SINGLE-STRANDED-DNA-SPECIFIC EXONUCLEASE RECJ"/>
    <property type="match status" value="1"/>
</dbReference>
<keyword evidence="5 9" id="KW-0269">Exonuclease</keyword>
<evidence type="ECO:0000256" key="1">
    <source>
        <dbReference type="ARBA" id="ARBA00005915"/>
    </source>
</evidence>